<evidence type="ECO:0000256" key="2">
    <source>
        <dbReference type="ARBA" id="ARBA00023015"/>
    </source>
</evidence>
<keyword evidence="4" id="KW-0804">Transcription</keyword>
<reference evidence="7" key="1">
    <citation type="submission" date="2017-10" db="EMBL/GenBank/DDBJ databases">
        <authorList>
            <person name="Kravchenko I.K."/>
            <person name="Grouzdev D.S."/>
        </authorList>
    </citation>
    <scope>NUCLEOTIDE SEQUENCE [LARGE SCALE GENOMIC DNA]</scope>
    <source>
        <strain evidence="7">B2</strain>
    </source>
</reference>
<dbReference type="CDD" id="cd05466">
    <property type="entry name" value="PBP2_LTTR_substrate"/>
    <property type="match status" value="1"/>
</dbReference>
<dbReference type="Pfam" id="PF00126">
    <property type="entry name" value="HTH_1"/>
    <property type="match status" value="1"/>
</dbReference>
<dbReference type="PANTHER" id="PTHR30419:SF31">
    <property type="entry name" value="BLR3139 PROTEIN"/>
    <property type="match status" value="1"/>
</dbReference>
<evidence type="ECO:0000313" key="7">
    <source>
        <dbReference type="Proteomes" id="UP000225379"/>
    </source>
</evidence>
<dbReference type="EMBL" id="PDKW01000040">
    <property type="protein sequence ID" value="PGH57148.1"/>
    <property type="molecule type" value="Genomic_DNA"/>
</dbReference>
<comment type="caution">
    <text evidence="6">The sequence shown here is derived from an EMBL/GenBank/DDBJ whole genome shotgun (WGS) entry which is preliminary data.</text>
</comment>
<dbReference type="FunFam" id="1.10.10.10:FF:000001">
    <property type="entry name" value="LysR family transcriptional regulator"/>
    <property type="match status" value="1"/>
</dbReference>
<dbReference type="AlphaFoldDB" id="A0A2B8BHX0"/>
<dbReference type="GO" id="GO:0003700">
    <property type="term" value="F:DNA-binding transcription factor activity"/>
    <property type="evidence" value="ECO:0007669"/>
    <property type="project" value="InterPro"/>
</dbReference>
<evidence type="ECO:0000313" key="6">
    <source>
        <dbReference type="EMBL" id="PGH57148.1"/>
    </source>
</evidence>
<organism evidence="6 7">
    <name type="scientific">Azospirillum palustre</name>
    <dbReference type="NCBI Taxonomy" id="2044885"/>
    <lineage>
        <taxon>Bacteria</taxon>
        <taxon>Pseudomonadati</taxon>
        <taxon>Pseudomonadota</taxon>
        <taxon>Alphaproteobacteria</taxon>
        <taxon>Rhodospirillales</taxon>
        <taxon>Azospirillaceae</taxon>
        <taxon>Azospirillum</taxon>
    </lineage>
</organism>
<sequence>MLVRHLSYFVTLAREQHFARAAEACNVAQPTLSAAIRKLEEDLQVPLVVRGHRFLGLTPEGETVLAWGRQILSDHDSLVADLAGLRRGLTGTLRLGVVPTAMPAVSSLSAQFAEAHPKATVEVRSMTSRAIQRGLDSFELDGGLTYLDSDPLENVRRIPLYRERYAFVAQCGHPLAGRTALSWAEAVDQRLCLLHEDMQNRRILNRIASSAGLTMTASVESDSFLGIFSHLMQGGWSSIVPLGFARLFGRPADLVLIDLIDPAASQLVGLVLSNRDPLSPMARALTLAAAKLRLEEEFADIEATA</sequence>
<dbReference type="GO" id="GO:0003677">
    <property type="term" value="F:DNA binding"/>
    <property type="evidence" value="ECO:0007669"/>
    <property type="project" value="UniProtKB-KW"/>
</dbReference>
<evidence type="ECO:0000256" key="1">
    <source>
        <dbReference type="ARBA" id="ARBA00009437"/>
    </source>
</evidence>
<keyword evidence="7" id="KW-1185">Reference proteome</keyword>
<dbReference type="Pfam" id="PF03466">
    <property type="entry name" value="LysR_substrate"/>
    <property type="match status" value="1"/>
</dbReference>
<dbReference type="InterPro" id="IPR036390">
    <property type="entry name" value="WH_DNA-bd_sf"/>
</dbReference>
<dbReference type="PROSITE" id="PS50931">
    <property type="entry name" value="HTH_LYSR"/>
    <property type="match status" value="1"/>
</dbReference>
<evidence type="ECO:0000256" key="4">
    <source>
        <dbReference type="ARBA" id="ARBA00023163"/>
    </source>
</evidence>
<dbReference type="Proteomes" id="UP000225379">
    <property type="component" value="Unassembled WGS sequence"/>
</dbReference>
<dbReference type="InterPro" id="IPR000847">
    <property type="entry name" value="LysR_HTH_N"/>
</dbReference>
<evidence type="ECO:0000256" key="3">
    <source>
        <dbReference type="ARBA" id="ARBA00023125"/>
    </source>
</evidence>
<keyword evidence="3" id="KW-0238">DNA-binding</keyword>
<comment type="similarity">
    <text evidence="1">Belongs to the LysR transcriptional regulatory family.</text>
</comment>
<dbReference type="RefSeq" id="WP_098736598.1">
    <property type="nucleotide sequence ID" value="NZ_PDKW01000040.1"/>
</dbReference>
<dbReference type="GO" id="GO:0005829">
    <property type="term" value="C:cytosol"/>
    <property type="evidence" value="ECO:0007669"/>
    <property type="project" value="TreeGrafter"/>
</dbReference>
<feature type="domain" description="HTH lysR-type" evidence="5">
    <location>
        <begin position="1"/>
        <end position="58"/>
    </location>
</feature>
<dbReference type="Gene3D" id="3.40.190.290">
    <property type="match status" value="1"/>
</dbReference>
<proteinExistence type="inferred from homology"/>
<dbReference type="OrthoDB" id="9775392at2"/>
<dbReference type="InterPro" id="IPR036388">
    <property type="entry name" value="WH-like_DNA-bd_sf"/>
</dbReference>
<dbReference type="PANTHER" id="PTHR30419">
    <property type="entry name" value="HTH-TYPE TRANSCRIPTIONAL REGULATOR YBHD"/>
    <property type="match status" value="1"/>
</dbReference>
<dbReference type="InterPro" id="IPR050950">
    <property type="entry name" value="HTH-type_LysR_regulators"/>
</dbReference>
<protein>
    <submittedName>
        <fullName evidence="6">LysR family transcriptional regulator</fullName>
    </submittedName>
</protein>
<keyword evidence="2" id="KW-0805">Transcription regulation</keyword>
<name>A0A2B8BHX0_9PROT</name>
<gene>
    <name evidence="6" type="ORF">CRT60_11750</name>
</gene>
<dbReference type="SUPFAM" id="SSF53850">
    <property type="entry name" value="Periplasmic binding protein-like II"/>
    <property type="match status" value="1"/>
</dbReference>
<dbReference type="SUPFAM" id="SSF46785">
    <property type="entry name" value="Winged helix' DNA-binding domain"/>
    <property type="match status" value="1"/>
</dbReference>
<accession>A0A2B8BHX0</accession>
<dbReference type="PRINTS" id="PR00039">
    <property type="entry name" value="HTHLYSR"/>
</dbReference>
<dbReference type="Gene3D" id="1.10.10.10">
    <property type="entry name" value="Winged helix-like DNA-binding domain superfamily/Winged helix DNA-binding domain"/>
    <property type="match status" value="1"/>
</dbReference>
<evidence type="ECO:0000259" key="5">
    <source>
        <dbReference type="PROSITE" id="PS50931"/>
    </source>
</evidence>
<dbReference type="InterPro" id="IPR005119">
    <property type="entry name" value="LysR_subst-bd"/>
</dbReference>